<comment type="caution">
    <text evidence="1">The sequence shown here is derived from an EMBL/GenBank/DDBJ whole genome shotgun (WGS) entry which is preliminary data.</text>
</comment>
<protein>
    <submittedName>
        <fullName evidence="1">Uncharacterized protein</fullName>
    </submittedName>
</protein>
<name>A0ABS4G8S9_9CLOT</name>
<sequence>MKTASERAREQVEKQLQQIKIVTHDTKEGQIFHAAYEIMREKDNGSLWLAMIMYQLGRKNP</sequence>
<accession>A0ABS4G8S9</accession>
<evidence type="ECO:0000313" key="2">
    <source>
        <dbReference type="Proteomes" id="UP001519271"/>
    </source>
</evidence>
<dbReference type="RefSeq" id="WP_209461109.1">
    <property type="nucleotide sequence ID" value="NZ_JAGGKC010000054.1"/>
</dbReference>
<evidence type="ECO:0000313" key="1">
    <source>
        <dbReference type="EMBL" id="MBP1920961.1"/>
    </source>
</evidence>
<organism evidence="1 2">
    <name type="scientific">Youngiibacter multivorans</name>
    <dbReference type="NCBI Taxonomy" id="937251"/>
    <lineage>
        <taxon>Bacteria</taxon>
        <taxon>Bacillati</taxon>
        <taxon>Bacillota</taxon>
        <taxon>Clostridia</taxon>
        <taxon>Eubacteriales</taxon>
        <taxon>Clostridiaceae</taxon>
        <taxon>Youngiibacter</taxon>
    </lineage>
</organism>
<proteinExistence type="predicted"/>
<dbReference type="Proteomes" id="UP001519271">
    <property type="component" value="Unassembled WGS sequence"/>
</dbReference>
<reference evidence="1 2" key="1">
    <citation type="submission" date="2021-03" db="EMBL/GenBank/DDBJ databases">
        <title>Genomic Encyclopedia of Type Strains, Phase IV (KMG-IV): sequencing the most valuable type-strain genomes for metagenomic binning, comparative biology and taxonomic classification.</title>
        <authorList>
            <person name="Goeker M."/>
        </authorList>
    </citation>
    <scope>NUCLEOTIDE SEQUENCE [LARGE SCALE GENOMIC DNA]</scope>
    <source>
        <strain evidence="1 2">DSM 6139</strain>
    </source>
</reference>
<keyword evidence="2" id="KW-1185">Reference proteome</keyword>
<gene>
    <name evidence="1" type="ORF">J2Z34_003483</name>
</gene>
<dbReference type="EMBL" id="JAGGKC010000054">
    <property type="protein sequence ID" value="MBP1920961.1"/>
    <property type="molecule type" value="Genomic_DNA"/>
</dbReference>